<evidence type="ECO:0000256" key="1">
    <source>
        <dbReference type="SAM" id="MobiDB-lite"/>
    </source>
</evidence>
<organism evidence="2 3">
    <name type="scientific">Colletotrichum godetiae</name>
    <dbReference type="NCBI Taxonomy" id="1209918"/>
    <lineage>
        <taxon>Eukaryota</taxon>
        <taxon>Fungi</taxon>
        <taxon>Dikarya</taxon>
        <taxon>Ascomycota</taxon>
        <taxon>Pezizomycotina</taxon>
        <taxon>Sordariomycetes</taxon>
        <taxon>Hypocreomycetidae</taxon>
        <taxon>Glomerellales</taxon>
        <taxon>Glomerellaceae</taxon>
        <taxon>Colletotrichum</taxon>
        <taxon>Colletotrichum acutatum species complex</taxon>
    </lineage>
</organism>
<proteinExistence type="predicted"/>
<accession>A0AAJ0AFR3</accession>
<evidence type="ECO:0000313" key="3">
    <source>
        <dbReference type="Proteomes" id="UP001224890"/>
    </source>
</evidence>
<dbReference type="Proteomes" id="UP001224890">
    <property type="component" value="Unassembled WGS sequence"/>
</dbReference>
<keyword evidence="3" id="KW-1185">Reference proteome</keyword>
<evidence type="ECO:0000313" key="2">
    <source>
        <dbReference type="EMBL" id="KAK1673083.1"/>
    </source>
</evidence>
<dbReference type="AlphaFoldDB" id="A0AAJ0AFR3"/>
<sequence>METLGPVGGKHLRQLLDDDLSKSEGSSSEGEKKDDDDDSGGGELSRCCDTDRPKRAYPLIIKASNAEYITVHDYVSVLHPWLMGLRQDIAQADNLMGERTPEESESLVVDITTLDYLRIMNEKRFLRSRYTGPPIPLPDMSQEYQDWPSKYVFREDVPFSTKRPPPPP</sequence>
<gene>
    <name evidence="2" type="ORF">BDP55DRAFT_634319</name>
</gene>
<protein>
    <submittedName>
        <fullName evidence="2">Uncharacterized protein</fullName>
    </submittedName>
</protein>
<dbReference type="EMBL" id="JAHMHR010000033">
    <property type="protein sequence ID" value="KAK1673083.1"/>
    <property type="molecule type" value="Genomic_DNA"/>
</dbReference>
<name>A0AAJ0AFR3_9PEZI</name>
<dbReference type="GeneID" id="85457178"/>
<feature type="region of interest" description="Disordered" evidence="1">
    <location>
        <begin position="1"/>
        <end position="49"/>
    </location>
</feature>
<comment type="caution">
    <text evidence="2">The sequence shown here is derived from an EMBL/GenBank/DDBJ whole genome shotgun (WGS) entry which is preliminary data.</text>
</comment>
<reference evidence="2" key="1">
    <citation type="submission" date="2021-06" db="EMBL/GenBank/DDBJ databases">
        <title>Comparative genomics, transcriptomics and evolutionary studies reveal genomic signatures of adaptation to plant cell wall in hemibiotrophic fungi.</title>
        <authorList>
            <consortium name="DOE Joint Genome Institute"/>
            <person name="Baroncelli R."/>
            <person name="Diaz J.F."/>
            <person name="Benocci T."/>
            <person name="Peng M."/>
            <person name="Battaglia E."/>
            <person name="Haridas S."/>
            <person name="Andreopoulos W."/>
            <person name="Labutti K."/>
            <person name="Pangilinan J."/>
            <person name="Floch G.L."/>
            <person name="Makela M.R."/>
            <person name="Henrissat B."/>
            <person name="Grigoriev I.V."/>
            <person name="Crouch J.A."/>
            <person name="De Vries R.P."/>
            <person name="Sukno S.A."/>
            <person name="Thon M.R."/>
        </authorList>
    </citation>
    <scope>NUCLEOTIDE SEQUENCE</scope>
    <source>
        <strain evidence="2">CBS 193.32</strain>
    </source>
</reference>
<dbReference type="RefSeq" id="XP_060427086.1">
    <property type="nucleotide sequence ID" value="XM_060572652.1"/>
</dbReference>